<feature type="domain" description="Nucleotidyl transferase" evidence="3">
    <location>
        <begin position="144"/>
        <end position="427"/>
    </location>
</feature>
<dbReference type="EMBL" id="WTXG01000054">
    <property type="protein sequence ID" value="KAI0295858.1"/>
    <property type="molecule type" value="Genomic_DNA"/>
</dbReference>
<dbReference type="PANTHER" id="PTHR46390:SF1">
    <property type="entry name" value="MANNOSE-1-PHOSPHATE GUANYLYLTRANSFERASE"/>
    <property type="match status" value="1"/>
</dbReference>
<keyword evidence="6" id="KW-1185">Reference proteome</keyword>
<keyword evidence="1" id="KW-0175">Coiled coil</keyword>
<dbReference type="InterPro" id="IPR005835">
    <property type="entry name" value="NTP_transferase_dom"/>
</dbReference>
<dbReference type="AlphaFoldDB" id="A0AAD4LZI7"/>
<comment type="caution">
    <text evidence="5">The sequence shown here is derived from an EMBL/GenBank/DDBJ whole genome shotgun (WGS) entry which is preliminary data.</text>
</comment>
<reference evidence="5" key="1">
    <citation type="journal article" date="2022" name="New Phytol.">
        <title>Evolutionary transition to the ectomycorrhizal habit in the genomes of a hyperdiverse lineage of mushroom-forming fungi.</title>
        <authorList>
            <person name="Looney B."/>
            <person name="Miyauchi S."/>
            <person name="Morin E."/>
            <person name="Drula E."/>
            <person name="Courty P.E."/>
            <person name="Kohler A."/>
            <person name="Kuo A."/>
            <person name="LaButti K."/>
            <person name="Pangilinan J."/>
            <person name="Lipzen A."/>
            <person name="Riley R."/>
            <person name="Andreopoulos W."/>
            <person name="He G."/>
            <person name="Johnson J."/>
            <person name="Nolan M."/>
            <person name="Tritt A."/>
            <person name="Barry K.W."/>
            <person name="Grigoriev I.V."/>
            <person name="Nagy L.G."/>
            <person name="Hibbett D."/>
            <person name="Henrissat B."/>
            <person name="Matheny P.B."/>
            <person name="Labbe J."/>
            <person name="Martin F.M."/>
        </authorList>
    </citation>
    <scope>NUCLEOTIDE SEQUENCE</scope>
    <source>
        <strain evidence="5">BPL690</strain>
    </source>
</reference>
<evidence type="ECO:0000256" key="1">
    <source>
        <dbReference type="SAM" id="Coils"/>
    </source>
</evidence>
<dbReference type="InterPro" id="IPR029044">
    <property type="entry name" value="Nucleotide-diphossugar_trans"/>
</dbReference>
<dbReference type="InterPro" id="IPR049577">
    <property type="entry name" value="GMPP_N"/>
</dbReference>
<dbReference type="Gene3D" id="3.90.550.10">
    <property type="entry name" value="Spore Coat Polysaccharide Biosynthesis Protein SpsA, Chain A"/>
    <property type="match status" value="1"/>
</dbReference>
<dbReference type="PANTHER" id="PTHR46390">
    <property type="entry name" value="MANNOSE-1-PHOSPHATE GUANYLYLTRANSFERASE"/>
    <property type="match status" value="1"/>
</dbReference>
<dbReference type="Pfam" id="PF00483">
    <property type="entry name" value="NTP_transferase"/>
    <property type="match status" value="1"/>
</dbReference>
<evidence type="ECO:0000256" key="2">
    <source>
        <dbReference type="SAM" id="MobiDB-lite"/>
    </source>
</evidence>
<dbReference type="Proteomes" id="UP001203297">
    <property type="component" value="Unassembled WGS sequence"/>
</dbReference>
<dbReference type="SUPFAM" id="SSF53448">
    <property type="entry name" value="Nucleotide-diphospho-sugar transferases"/>
    <property type="match status" value="1"/>
</dbReference>
<keyword evidence="5" id="KW-0808">Transferase</keyword>
<dbReference type="CDD" id="cd02509">
    <property type="entry name" value="GDP-M1P_Guanylyltransferase"/>
    <property type="match status" value="1"/>
</dbReference>
<gene>
    <name evidence="5" type="ORF">B0F90DRAFT_1748994</name>
</gene>
<feature type="coiled-coil region" evidence="1">
    <location>
        <begin position="38"/>
        <end position="65"/>
    </location>
</feature>
<dbReference type="GO" id="GO:0009298">
    <property type="term" value="P:GDP-mannose biosynthetic process"/>
    <property type="evidence" value="ECO:0007669"/>
    <property type="project" value="TreeGrafter"/>
</dbReference>
<evidence type="ECO:0000313" key="6">
    <source>
        <dbReference type="Proteomes" id="UP001203297"/>
    </source>
</evidence>
<evidence type="ECO:0000259" key="4">
    <source>
        <dbReference type="Pfam" id="PF22640"/>
    </source>
</evidence>
<protein>
    <submittedName>
        <fullName evidence="5">Nucleotide-diphospho-sugar transferase</fullName>
    </submittedName>
</protein>
<dbReference type="Pfam" id="PF22640">
    <property type="entry name" value="ManC_GMP_beta-helix"/>
    <property type="match status" value="1"/>
</dbReference>
<evidence type="ECO:0000313" key="5">
    <source>
        <dbReference type="EMBL" id="KAI0295858.1"/>
    </source>
</evidence>
<dbReference type="InterPro" id="IPR054566">
    <property type="entry name" value="ManC/GMP-like_b-helix"/>
</dbReference>
<organism evidence="5 6">
    <name type="scientific">Multifurca ochricompacta</name>
    <dbReference type="NCBI Taxonomy" id="376703"/>
    <lineage>
        <taxon>Eukaryota</taxon>
        <taxon>Fungi</taxon>
        <taxon>Dikarya</taxon>
        <taxon>Basidiomycota</taxon>
        <taxon>Agaricomycotina</taxon>
        <taxon>Agaricomycetes</taxon>
        <taxon>Russulales</taxon>
        <taxon>Russulaceae</taxon>
        <taxon>Multifurca</taxon>
    </lineage>
</organism>
<feature type="region of interest" description="Disordered" evidence="2">
    <location>
        <begin position="1"/>
        <end position="21"/>
    </location>
</feature>
<dbReference type="InterPro" id="IPR051161">
    <property type="entry name" value="Mannose-6P_isomerase_type2"/>
</dbReference>
<accession>A0AAD4LZI7</accession>
<dbReference type="GO" id="GO:0004475">
    <property type="term" value="F:mannose-1-phosphate guanylyltransferase (GTP) activity"/>
    <property type="evidence" value="ECO:0007669"/>
    <property type="project" value="InterPro"/>
</dbReference>
<name>A0AAD4LZI7_9AGAM</name>
<evidence type="ECO:0000259" key="3">
    <source>
        <dbReference type="Pfam" id="PF00483"/>
    </source>
</evidence>
<feature type="domain" description="MannoseP isomerase/GMP-like beta-helix" evidence="4">
    <location>
        <begin position="450"/>
        <end position="494"/>
    </location>
</feature>
<dbReference type="SUPFAM" id="SSF159283">
    <property type="entry name" value="Guanosine diphospho-D-mannose pyrophosphorylase/mannose-6-phosphate isomerase linker domain"/>
    <property type="match status" value="1"/>
</dbReference>
<sequence length="504" mass="53985">MSFSSFSRPLVSPTTPQSVSGANTLSIESMFGQIMEVVLKSRSEIAELRQECTELRQANLSLERQVREGIVAAQLRSPHLGTPGFNTPAPSSPQLRAKSPFLNSSSIPSLAVPPSIHIASPLGINSATSYPFGPIREIPGFYVVIPAGGAGTRLWPLSRENHPKFLLDVTLQGRSLIQATWDRLLPLTGADRLTVVAGPAHVRSIHEQLPDLLPPNLFCEPGPKDSMAAIGLAAAILAQRDSDAVIGSFAADHMISGDDAFLTAVSEAVQVAHKGYLVTIGIAPSHPSTGFGYVRLGERLDISEAPNARLVSSFKEKPDARTAAAYIATGSYRWNAGMFVTKATFLLELLREYKPELEEGLRKIAAVWDDESRRNKVLEEVWPGLEKIAIDHAVAEPAALGGRVAVVPATFGWDDVGDFSSIAELLPAEANQPRILGDSGLVLTEQVAGGIVVPGSGRLVACLGVDDLVIVDMPDTLLVTTRARSQEVKRLVKKAKDAGWRALL</sequence>
<proteinExistence type="predicted"/>